<dbReference type="Proteomes" id="UP000178964">
    <property type="component" value="Unassembled WGS sequence"/>
</dbReference>
<comment type="caution">
    <text evidence="1">The sequence shown here is derived from an EMBL/GenBank/DDBJ whole genome shotgun (WGS) entry which is preliminary data.</text>
</comment>
<protein>
    <submittedName>
        <fullName evidence="1">Uncharacterized protein</fullName>
    </submittedName>
</protein>
<dbReference type="AlphaFoldDB" id="A0A1F4VNY1"/>
<dbReference type="EMBL" id="MEVK01000028">
    <property type="protein sequence ID" value="OGC58896.1"/>
    <property type="molecule type" value="Genomic_DNA"/>
</dbReference>
<sequence>MTKFYGLTVEERAAIEELFLGPDPMQPEAEVQERKQQLNAIIAGIEPSVSVYKYRQDLRRFWDISWTHMTIYCHEGRLGISQPCFLLKAEHEFPGREFFFAGVISRRLGCGMLLHPANLSSKQMEDLIERVHEALRSSGDMETPPEEAIQARRFDLKRYNGAKVELDAQLQEPVVTGGMTVRSVNVG</sequence>
<reference evidence="1 2" key="1">
    <citation type="journal article" date="2016" name="Nat. Commun.">
        <title>Thousands of microbial genomes shed light on interconnected biogeochemical processes in an aquifer system.</title>
        <authorList>
            <person name="Anantharaman K."/>
            <person name="Brown C.T."/>
            <person name="Hug L.A."/>
            <person name="Sharon I."/>
            <person name="Castelle C.J."/>
            <person name="Probst A.J."/>
            <person name="Thomas B.C."/>
            <person name="Singh A."/>
            <person name="Wilkins M.J."/>
            <person name="Karaoz U."/>
            <person name="Brodie E.L."/>
            <person name="Williams K.H."/>
            <person name="Hubbard S.S."/>
            <person name="Banfield J.F."/>
        </authorList>
    </citation>
    <scope>NUCLEOTIDE SEQUENCE [LARGE SCALE GENOMIC DNA]</scope>
</reference>
<name>A0A1F4VNY1_UNCKA</name>
<organism evidence="1 2">
    <name type="scientific">candidate division WWE3 bacterium RIFCSPLOWO2_01_FULL_42_11</name>
    <dbReference type="NCBI Taxonomy" id="1802627"/>
    <lineage>
        <taxon>Bacteria</taxon>
        <taxon>Katanobacteria</taxon>
    </lineage>
</organism>
<accession>A0A1F4VNY1</accession>
<evidence type="ECO:0000313" key="1">
    <source>
        <dbReference type="EMBL" id="OGC58896.1"/>
    </source>
</evidence>
<proteinExistence type="predicted"/>
<gene>
    <name evidence="1" type="ORF">A3A70_00305</name>
</gene>
<evidence type="ECO:0000313" key="2">
    <source>
        <dbReference type="Proteomes" id="UP000178964"/>
    </source>
</evidence>